<dbReference type="SUPFAM" id="SSF53098">
    <property type="entry name" value="Ribonuclease H-like"/>
    <property type="match status" value="1"/>
</dbReference>
<accession>A0ABN9REF0</accession>
<evidence type="ECO:0000313" key="1">
    <source>
        <dbReference type="EMBL" id="CAK0817377.1"/>
    </source>
</evidence>
<protein>
    <recommendedName>
        <fullName evidence="3">RNase H type-1 domain-containing protein</fullName>
    </recommendedName>
</protein>
<keyword evidence="2" id="KW-1185">Reference proteome</keyword>
<dbReference type="Gene3D" id="3.30.420.10">
    <property type="entry name" value="Ribonuclease H-like superfamily/Ribonuclease H"/>
    <property type="match status" value="1"/>
</dbReference>
<organism evidence="1 2">
    <name type="scientific">Prorocentrum cordatum</name>
    <dbReference type="NCBI Taxonomy" id="2364126"/>
    <lineage>
        <taxon>Eukaryota</taxon>
        <taxon>Sar</taxon>
        <taxon>Alveolata</taxon>
        <taxon>Dinophyceae</taxon>
        <taxon>Prorocentrales</taxon>
        <taxon>Prorocentraceae</taxon>
        <taxon>Prorocentrum</taxon>
    </lineage>
</organism>
<comment type="caution">
    <text evidence="1">The sequence shown here is derived from an EMBL/GenBank/DDBJ whole genome shotgun (WGS) entry which is preliminary data.</text>
</comment>
<sequence>MLAPMDELMRLAAHQPRTPAICADELTVQIRAALRDLELSIARHKARVTSSRMQVAREVARRLRRHGFRACQALEVLGVEARPGRPLRFSSLRKRARRVHARLPRFRRLRGLGAQLGRLTRASLPAALQCSLPAMGAPPTLVAMMRRMLRQGWGRLAAGSSTWLAACLEPGARAEPQLAAWTQPLFNWALMAVDPRTDRSDMQRSWQLQAPSVLLAPRPLRKAMGPACAVCLALRDLGWGASFAFAWRADEGDVLDLHVAAPSTVQQLARQSAARAMWRRWAATPDPAPELGPVRWQPQGYWLEPLAALLHRPTTRWRLTDSGAGAVRSLVASATWSQARLRRCGYAADGLCRRCWAAPSTSVHRYWPCEPCQPERELALDEALIDGLPHIVQNDPRWARLLVPLSSLPVPPPRDDSGRWRALPAAPGFMVTGLIYADGSCLKHWSRPQAARAGWGFVIFENFRAVGGYYGAGRSFRRSNRDLWVQLWAKFDDRGGLSSNVRIVHVRGHQSGNDQHRHGNDWADALACLGSGLHCFTDQQKAESKAMVAAAALMTGAALTASVPSSSSEPSAGSASGALATDPGSEAPCLCSFCPCRAASDFCVFGVGWIAPWCSCAGGPWVPLDPHRLRLAGSLELSRPDRPLAEACGYAGE</sequence>
<evidence type="ECO:0000313" key="2">
    <source>
        <dbReference type="Proteomes" id="UP001189429"/>
    </source>
</evidence>
<dbReference type="InterPro" id="IPR036397">
    <property type="entry name" value="RNaseH_sf"/>
</dbReference>
<dbReference type="EMBL" id="CAUYUJ010006446">
    <property type="protein sequence ID" value="CAK0817377.1"/>
    <property type="molecule type" value="Genomic_DNA"/>
</dbReference>
<gene>
    <name evidence="1" type="ORF">PCOR1329_LOCUS20012</name>
</gene>
<dbReference type="Proteomes" id="UP001189429">
    <property type="component" value="Unassembled WGS sequence"/>
</dbReference>
<proteinExistence type="predicted"/>
<reference evidence="1" key="1">
    <citation type="submission" date="2023-10" db="EMBL/GenBank/DDBJ databases">
        <authorList>
            <person name="Chen Y."/>
            <person name="Shah S."/>
            <person name="Dougan E. K."/>
            <person name="Thang M."/>
            <person name="Chan C."/>
        </authorList>
    </citation>
    <scope>NUCLEOTIDE SEQUENCE [LARGE SCALE GENOMIC DNA]</scope>
</reference>
<evidence type="ECO:0008006" key="3">
    <source>
        <dbReference type="Google" id="ProtNLM"/>
    </source>
</evidence>
<name>A0ABN9REF0_9DINO</name>
<dbReference type="InterPro" id="IPR012337">
    <property type="entry name" value="RNaseH-like_sf"/>
</dbReference>